<reference evidence="1" key="3">
    <citation type="journal article" date="2017" name="Nature">
        <title>Genome sequence of the progenitor of the wheat D genome Aegilops tauschii.</title>
        <authorList>
            <person name="Luo M.C."/>
            <person name="Gu Y.Q."/>
            <person name="Puiu D."/>
            <person name="Wang H."/>
            <person name="Twardziok S.O."/>
            <person name="Deal K.R."/>
            <person name="Huo N."/>
            <person name="Zhu T."/>
            <person name="Wang L."/>
            <person name="Wang Y."/>
            <person name="McGuire P.E."/>
            <person name="Liu S."/>
            <person name="Long H."/>
            <person name="Ramasamy R.K."/>
            <person name="Rodriguez J.C."/>
            <person name="Van S.L."/>
            <person name="Yuan L."/>
            <person name="Wang Z."/>
            <person name="Xia Z."/>
            <person name="Xiao L."/>
            <person name="Anderson O.D."/>
            <person name="Ouyang S."/>
            <person name="Liang Y."/>
            <person name="Zimin A.V."/>
            <person name="Pertea G."/>
            <person name="Qi P."/>
            <person name="Bennetzen J.L."/>
            <person name="Dai X."/>
            <person name="Dawson M.W."/>
            <person name="Muller H.G."/>
            <person name="Kugler K."/>
            <person name="Rivarola-Duarte L."/>
            <person name="Spannagl M."/>
            <person name="Mayer K.F.X."/>
            <person name="Lu F.H."/>
            <person name="Bevan M.W."/>
            <person name="Leroy P."/>
            <person name="Li P."/>
            <person name="You F.M."/>
            <person name="Sun Q."/>
            <person name="Liu Z."/>
            <person name="Lyons E."/>
            <person name="Wicker T."/>
            <person name="Salzberg S.L."/>
            <person name="Devos K.M."/>
            <person name="Dvorak J."/>
        </authorList>
    </citation>
    <scope>NUCLEOTIDE SEQUENCE [LARGE SCALE GENOMIC DNA]</scope>
    <source>
        <strain evidence="1">cv. AL8/78</strain>
    </source>
</reference>
<dbReference type="EnsemblPlants" id="AET6Gv20536500.1">
    <property type="protein sequence ID" value="AET6Gv20536500.1"/>
    <property type="gene ID" value="AET6Gv20536500"/>
</dbReference>
<reference evidence="2" key="1">
    <citation type="journal article" date="2014" name="Science">
        <title>Ancient hybridizations among the ancestral genomes of bread wheat.</title>
        <authorList>
            <consortium name="International Wheat Genome Sequencing Consortium,"/>
            <person name="Marcussen T."/>
            <person name="Sandve S.R."/>
            <person name="Heier L."/>
            <person name="Spannagl M."/>
            <person name="Pfeifer M."/>
            <person name="Jakobsen K.S."/>
            <person name="Wulff B.B."/>
            <person name="Steuernagel B."/>
            <person name="Mayer K.F."/>
            <person name="Olsen O.A."/>
        </authorList>
    </citation>
    <scope>NUCLEOTIDE SEQUENCE [LARGE SCALE GENOMIC DNA]</scope>
    <source>
        <strain evidence="2">cv. AL8/78</strain>
    </source>
</reference>
<reference evidence="1" key="4">
    <citation type="submission" date="2019-03" db="UniProtKB">
        <authorList>
            <consortium name="EnsemblPlants"/>
        </authorList>
    </citation>
    <scope>IDENTIFICATION</scope>
</reference>
<evidence type="ECO:0000313" key="1">
    <source>
        <dbReference type="EnsemblPlants" id="AET6Gv20536500.1"/>
    </source>
</evidence>
<protein>
    <submittedName>
        <fullName evidence="1">Uncharacterized protein</fullName>
    </submittedName>
</protein>
<evidence type="ECO:0000313" key="2">
    <source>
        <dbReference type="Proteomes" id="UP000015105"/>
    </source>
</evidence>
<name>A0A453NX92_AEGTS</name>
<reference evidence="1" key="5">
    <citation type="journal article" date="2021" name="G3 (Bethesda)">
        <title>Aegilops tauschii genome assembly Aet v5.0 features greater sequence contiguity and improved annotation.</title>
        <authorList>
            <person name="Wang L."/>
            <person name="Zhu T."/>
            <person name="Rodriguez J.C."/>
            <person name="Deal K.R."/>
            <person name="Dubcovsky J."/>
            <person name="McGuire P.E."/>
            <person name="Lux T."/>
            <person name="Spannagl M."/>
            <person name="Mayer K.F.X."/>
            <person name="Baldrich P."/>
            <person name="Meyers B.C."/>
            <person name="Huo N."/>
            <person name="Gu Y.Q."/>
            <person name="Zhou H."/>
            <person name="Devos K.M."/>
            <person name="Bennetzen J.L."/>
            <person name="Unver T."/>
            <person name="Budak H."/>
            <person name="Gulick P.J."/>
            <person name="Galiba G."/>
            <person name="Kalapos B."/>
            <person name="Nelson D.R."/>
            <person name="Li P."/>
            <person name="You F.M."/>
            <person name="Luo M.C."/>
            <person name="Dvorak J."/>
        </authorList>
    </citation>
    <scope>NUCLEOTIDE SEQUENCE [LARGE SCALE GENOMIC DNA]</scope>
    <source>
        <strain evidence="1">cv. AL8/78</strain>
    </source>
</reference>
<accession>A0A453NX92</accession>
<dbReference type="AlphaFoldDB" id="A0A453NX92"/>
<organism evidence="1 2">
    <name type="scientific">Aegilops tauschii subsp. strangulata</name>
    <name type="common">Goatgrass</name>
    <dbReference type="NCBI Taxonomy" id="200361"/>
    <lineage>
        <taxon>Eukaryota</taxon>
        <taxon>Viridiplantae</taxon>
        <taxon>Streptophyta</taxon>
        <taxon>Embryophyta</taxon>
        <taxon>Tracheophyta</taxon>
        <taxon>Spermatophyta</taxon>
        <taxon>Magnoliopsida</taxon>
        <taxon>Liliopsida</taxon>
        <taxon>Poales</taxon>
        <taxon>Poaceae</taxon>
        <taxon>BOP clade</taxon>
        <taxon>Pooideae</taxon>
        <taxon>Triticodae</taxon>
        <taxon>Triticeae</taxon>
        <taxon>Triticinae</taxon>
        <taxon>Aegilops</taxon>
    </lineage>
</organism>
<reference evidence="2" key="2">
    <citation type="journal article" date="2017" name="Nat. Plants">
        <title>The Aegilops tauschii genome reveals multiple impacts of transposons.</title>
        <authorList>
            <person name="Zhao G."/>
            <person name="Zou C."/>
            <person name="Li K."/>
            <person name="Wang K."/>
            <person name="Li T."/>
            <person name="Gao L."/>
            <person name="Zhang X."/>
            <person name="Wang H."/>
            <person name="Yang Z."/>
            <person name="Liu X."/>
            <person name="Jiang W."/>
            <person name="Mao L."/>
            <person name="Kong X."/>
            <person name="Jiao Y."/>
            <person name="Jia J."/>
        </authorList>
    </citation>
    <scope>NUCLEOTIDE SEQUENCE [LARGE SCALE GENOMIC DNA]</scope>
    <source>
        <strain evidence="2">cv. AL8/78</strain>
    </source>
</reference>
<dbReference type="Gramene" id="AET6Gv20536500.1">
    <property type="protein sequence ID" value="AET6Gv20536500.1"/>
    <property type="gene ID" value="AET6Gv20536500"/>
</dbReference>
<sequence>MGESMLIYALSSKNYRIFFFKQKYQIFYLCLQESKKDEENMRTWQYFSAMDSFLSCEGEMATK</sequence>
<keyword evidence="2" id="KW-1185">Reference proteome</keyword>
<dbReference type="Proteomes" id="UP000015105">
    <property type="component" value="Chromosome 6D"/>
</dbReference>
<proteinExistence type="predicted"/>